<dbReference type="Gene3D" id="3.40.50.1110">
    <property type="entry name" value="SGNH hydrolase"/>
    <property type="match status" value="1"/>
</dbReference>
<dbReference type="CDD" id="cd00229">
    <property type="entry name" value="SGNH_hydrolase"/>
    <property type="match status" value="1"/>
</dbReference>
<reference evidence="2" key="2">
    <citation type="submission" date="2020-09" db="EMBL/GenBank/DDBJ databases">
        <authorList>
            <person name="Sun Q."/>
            <person name="Kim S."/>
        </authorList>
    </citation>
    <scope>NUCLEOTIDE SEQUENCE</scope>
    <source>
        <strain evidence="2">KCTC 12870</strain>
    </source>
</reference>
<keyword evidence="3" id="KW-1185">Reference proteome</keyword>
<organism evidence="2 3">
    <name type="scientific">Cerasicoccus arenae</name>
    <dbReference type="NCBI Taxonomy" id="424488"/>
    <lineage>
        <taxon>Bacteria</taxon>
        <taxon>Pseudomonadati</taxon>
        <taxon>Verrucomicrobiota</taxon>
        <taxon>Opitutia</taxon>
        <taxon>Puniceicoccales</taxon>
        <taxon>Cerasicoccaceae</taxon>
        <taxon>Cerasicoccus</taxon>
    </lineage>
</organism>
<dbReference type="EMBL" id="BMXG01000014">
    <property type="protein sequence ID" value="GHC05759.1"/>
    <property type="molecule type" value="Genomic_DNA"/>
</dbReference>
<accession>A0A8J3DD85</accession>
<sequence length="571" mass="61027">MLLAASVFISANAQATEPLLVVATGGRIGVFKYGSSDPAATAFWHRTPHQLGGPVAEMQIGFMNWFLNYSVEYDNENDVTIEHAWLERALDGQVVPITFDGSRELIMPAASTEPFWPADPIDSSVWTGGVPQKDEIFWLHIKGSMPSGGKVCQGNPTGYSGSRFIVYNPANGPGTIDFSGTVPSISGQSARTRGLPVVFLGRYTDPGHLAVIGIGDSILDGSGDASSSYSSVSGFGYFNRAAVDSEGKNTIATFNLTRHGAAAGTWNTAVRQRPFLQYANVVVEEYGTNDLGSTGGGSVSTIQSRLENIWTLCRNAGVQHILRAQLLPRAESTDSWATKENQTPNNGWGDGGKRDELNAFFDASVTNGKIDMVVQMLDAVSDPTDSHVWLTNGSAKFLNTDSTHLNSNGNATIAPILRTALLSLTVDAPEPTYGGWAESIDWGAADSSPAADPNSDGVINAMAYALDISPLNPPQTGDLPYAVFDEDTSSGLWLKFIFRESSTAQDLVYSCLSSTELSSGWVNLIADGINVIEETLDTDPDGDGSAVLKQIKINLVSFGDTRRFVKLDISL</sequence>
<feature type="region of interest" description="Disordered" evidence="1">
    <location>
        <begin position="333"/>
        <end position="353"/>
    </location>
</feature>
<evidence type="ECO:0000313" key="3">
    <source>
        <dbReference type="Proteomes" id="UP000642829"/>
    </source>
</evidence>
<dbReference type="SUPFAM" id="SSF52266">
    <property type="entry name" value="SGNH hydrolase"/>
    <property type="match status" value="1"/>
</dbReference>
<protein>
    <submittedName>
        <fullName evidence="2">Uncharacterized protein</fullName>
    </submittedName>
</protein>
<name>A0A8J3DD85_9BACT</name>
<dbReference type="InterPro" id="IPR036514">
    <property type="entry name" value="SGNH_hydro_sf"/>
</dbReference>
<comment type="caution">
    <text evidence="2">The sequence shown here is derived from an EMBL/GenBank/DDBJ whole genome shotgun (WGS) entry which is preliminary data.</text>
</comment>
<dbReference type="Proteomes" id="UP000642829">
    <property type="component" value="Unassembled WGS sequence"/>
</dbReference>
<dbReference type="GO" id="GO:0016788">
    <property type="term" value="F:hydrolase activity, acting on ester bonds"/>
    <property type="evidence" value="ECO:0007669"/>
    <property type="project" value="UniProtKB-ARBA"/>
</dbReference>
<gene>
    <name evidence="2" type="ORF">GCM10007047_23410</name>
</gene>
<reference evidence="2" key="1">
    <citation type="journal article" date="2014" name="Int. J. Syst. Evol. Microbiol.">
        <title>Complete genome sequence of Corynebacterium casei LMG S-19264T (=DSM 44701T), isolated from a smear-ripened cheese.</title>
        <authorList>
            <consortium name="US DOE Joint Genome Institute (JGI-PGF)"/>
            <person name="Walter F."/>
            <person name="Albersmeier A."/>
            <person name="Kalinowski J."/>
            <person name="Ruckert C."/>
        </authorList>
    </citation>
    <scope>NUCLEOTIDE SEQUENCE</scope>
    <source>
        <strain evidence="2">KCTC 12870</strain>
    </source>
</reference>
<dbReference type="AlphaFoldDB" id="A0A8J3DD85"/>
<feature type="compositionally biased region" description="Polar residues" evidence="1">
    <location>
        <begin position="333"/>
        <end position="346"/>
    </location>
</feature>
<evidence type="ECO:0000256" key="1">
    <source>
        <dbReference type="SAM" id="MobiDB-lite"/>
    </source>
</evidence>
<evidence type="ECO:0000313" key="2">
    <source>
        <dbReference type="EMBL" id="GHC05759.1"/>
    </source>
</evidence>
<proteinExistence type="predicted"/>